<gene>
    <name evidence="2" type="ORF">QE152_g9072</name>
</gene>
<dbReference type="Proteomes" id="UP001458880">
    <property type="component" value="Unassembled WGS sequence"/>
</dbReference>
<dbReference type="EMBL" id="JASPKY010000076">
    <property type="protein sequence ID" value="KAK9739377.1"/>
    <property type="molecule type" value="Genomic_DNA"/>
</dbReference>
<keyword evidence="3" id="KW-1185">Reference proteome</keyword>
<evidence type="ECO:0000313" key="3">
    <source>
        <dbReference type="Proteomes" id="UP001458880"/>
    </source>
</evidence>
<evidence type="ECO:0000256" key="1">
    <source>
        <dbReference type="SAM" id="MobiDB-lite"/>
    </source>
</evidence>
<dbReference type="AlphaFoldDB" id="A0AAW1LZZ2"/>
<protein>
    <submittedName>
        <fullName evidence="2">Uncharacterized protein</fullName>
    </submittedName>
</protein>
<accession>A0AAW1LZZ2</accession>
<reference evidence="2 3" key="1">
    <citation type="journal article" date="2024" name="BMC Genomics">
        <title>De novo assembly and annotation of Popillia japonica's genome with initial clues to its potential as an invasive pest.</title>
        <authorList>
            <person name="Cucini C."/>
            <person name="Boschi S."/>
            <person name="Funari R."/>
            <person name="Cardaioli E."/>
            <person name="Iannotti N."/>
            <person name="Marturano G."/>
            <person name="Paoli F."/>
            <person name="Bruttini M."/>
            <person name="Carapelli A."/>
            <person name="Frati F."/>
            <person name="Nardi F."/>
        </authorList>
    </citation>
    <scope>NUCLEOTIDE SEQUENCE [LARGE SCALE GENOMIC DNA]</scope>
    <source>
        <strain evidence="2">DMR45628</strain>
    </source>
</reference>
<organism evidence="2 3">
    <name type="scientific">Popillia japonica</name>
    <name type="common">Japanese beetle</name>
    <dbReference type="NCBI Taxonomy" id="7064"/>
    <lineage>
        <taxon>Eukaryota</taxon>
        <taxon>Metazoa</taxon>
        <taxon>Ecdysozoa</taxon>
        <taxon>Arthropoda</taxon>
        <taxon>Hexapoda</taxon>
        <taxon>Insecta</taxon>
        <taxon>Pterygota</taxon>
        <taxon>Neoptera</taxon>
        <taxon>Endopterygota</taxon>
        <taxon>Coleoptera</taxon>
        <taxon>Polyphaga</taxon>
        <taxon>Scarabaeiformia</taxon>
        <taxon>Scarabaeidae</taxon>
        <taxon>Rutelinae</taxon>
        <taxon>Popillia</taxon>
    </lineage>
</organism>
<sequence>MVKNASYDRIFKRISNKALFGVNFQTGLFSSNLPNDVVAIVTTEGELENVLDRKPQQSSNLSENRKPQQSSNLSENLYNIIEVMKDGDISNLIDKQHFGETDHKVLIDVIQN</sequence>
<comment type="caution">
    <text evidence="2">The sequence shown here is derived from an EMBL/GenBank/DDBJ whole genome shotgun (WGS) entry which is preliminary data.</text>
</comment>
<name>A0AAW1LZZ2_POPJA</name>
<proteinExistence type="predicted"/>
<feature type="region of interest" description="Disordered" evidence="1">
    <location>
        <begin position="49"/>
        <end position="73"/>
    </location>
</feature>
<evidence type="ECO:0000313" key="2">
    <source>
        <dbReference type="EMBL" id="KAK9739377.1"/>
    </source>
</evidence>
<feature type="compositionally biased region" description="Polar residues" evidence="1">
    <location>
        <begin position="56"/>
        <end position="73"/>
    </location>
</feature>